<feature type="region of interest" description="Disordered" evidence="1">
    <location>
        <begin position="1"/>
        <end position="25"/>
    </location>
</feature>
<gene>
    <name evidence="2" type="ORF">G5714_018279</name>
</gene>
<dbReference type="AlphaFoldDB" id="A0A7J6BZZ5"/>
<feature type="region of interest" description="Disordered" evidence="1">
    <location>
        <begin position="233"/>
        <end position="258"/>
    </location>
</feature>
<evidence type="ECO:0000313" key="2">
    <source>
        <dbReference type="EMBL" id="KAF4100083.1"/>
    </source>
</evidence>
<feature type="compositionally biased region" description="Pro residues" evidence="1">
    <location>
        <begin position="111"/>
        <end position="141"/>
    </location>
</feature>
<sequence>MPPPPKPACSNHSAPLPLENQDQDPLLTPTLKRRARMKRALQSAASIHDSDTFPVTPESAGITHVSLVAVKSTDVISQTFKSVPVISESVESTSTFPEIVKSAADISIPAKPTPVTPEPVKPAPVTPDPVKPAPVTPEPFRPAPVTPDPVKPPPVIPEPVNPAPVISKRAKLAAIQSLPVNSKPESTSVIPESVTFRNKLSTTVITQSIKFAPDTSESINSIDRSQDCPITMSSWLPRPVRPVPAPRGTSSPPIGPILPSHPLSFSVVVPQGRDLPGQP</sequence>
<comment type="caution">
    <text evidence="2">The sequence shown here is derived from an EMBL/GenBank/DDBJ whole genome shotgun (WGS) entry which is preliminary data.</text>
</comment>
<protein>
    <submittedName>
        <fullName evidence="2">Uncharacterized protein</fullName>
    </submittedName>
</protein>
<organism evidence="2 3">
    <name type="scientific">Onychostoma macrolepis</name>
    <dbReference type="NCBI Taxonomy" id="369639"/>
    <lineage>
        <taxon>Eukaryota</taxon>
        <taxon>Metazoa</taxon>
        <taxon>Chordata</taxon>
        <taxon>Craniata</taxon>
        <taxon>Vertebrata</taxon>
        <taxon>Euteleostomi</taxon>
        <taxon>Actinopterygii</taxon>
        <taxon>Neopterygii</taxon>
        <taxon>Teleostei</taxon>
        <taxon>Ostariophysi</taxon>
        <taxon>Cypriniformes</taxon>
        <taxon>Cyprinidae</taxon>
        <taxon>Acrossocheilinae</taxon>
        <taxon>Onychostoma</taxon>
    </lineage>
</organism>
<reference evidence="2 3" key="1">
    <citation type="submission" date="2020-04" db="EMBL/GenBank/DDBJ databases">
        <title>Chromosome-level genome assembly of a cyprinid fish Onychostoma macrolepis by integration of Nanopore Sequencing, Bionano and Hi-C technology.</title>
        <authorList>
            <person name="Wang D."/>
        </authorList>
    </citation>
    <scope>NUCLEOTIDE SEQUENCE [LARGE SCALE GENOMIC DNA]</scope>
    <source>
        <strain evidence="2">SWU-2019</strain>
        <tissue evidence="2">Muscle</tissue>
    </source>
</reference>
<evidence type="ECO:0000256" key="1">
    <source>
        <dbReference type="SAM" id="MobiDB-lite"/>
    </source>
</evidence>
<proteinExistence type="predicted"/>
<keyword evidence="3" id="KW-1185">Reference proteome</keyword>
<dbReference type="EMBL" id="JAAMOB010000019">
    <property type="protein sequence ID" value="KAF4100083.1"/>
    <property type="molecule type" value="Genomic_DNA"/>
</dbReference>
<name>A0A7J6BZZ5_9TELE</name>
<evidence type="ECO:0000313" key="3">
    <source>
        <dbReference type="Proteomes" id="UP000579812"/>
    </source>
</evidence>
<accession>A0A7J6BZZ5</accession>
<dbReference type="Proteomes" id="UP000579812">
    <property type="component" value="Unassembled WGS sequence"/>
</dbReference>
<feature type="region of interest" description="Disordered" evidence="1">
    <location>
        <begin position="109"/>
        <end position="141"/>
    </location>
</feature>